<name>A0A8T1WZA0_9STRA</name>
<feature type="compositionally biased region" description="Low complexity" evidence="3">
    <location>
        <begin position="51"/>
        <end position="61"/>
    </location>
</feature>
<evidence type="ECO:0000256" key="2">
    <source>
        <dbReference type="ARBA" id="ARBA00022737"/>
    </source>
</evidence>
<reference evidence="4" key="1">
    <citation type="submission" date="2021-02" db="EMBL/GenBank/DDBJ databases">
        <authorList>
            <person name="Palmer J.M."/>
        </authorList>
    </citation>
    <scope>NUCLEOTIDE SEQUENCE</scope>
    <source>
        <strain evidence="4">SCRP23</strain>
    </source>
</reference>
<keyword evidence="5" id="KW-1185">Reference proteome</keyword>
<dbReference type="PANTHER" id="PTHR46093">
    <property type="entry name" value="ACYL-COA-BINDING DOMAIN-CONTAINING PROTEIN 5"/>
    <property type="match status" value="1"/>
</dbReference>
<dbReference type="AlphaFoldDB" id="A0A8T1WZA0"/>
<evidence type="ECO:0000256" key="1">
    <source>
        <dbReference type="ARBA" id="ARBA00022441"/>
    </source>
</evidence>
<sequence>MTLLSYEGKARMLLLPNLTGVQFAFTAGSLTIHCSNFTGDIVLTKPEQPLSSTQQSNLSLSVAATPSSSAKKRTIDLSASDDDEDEVDAKRLRPNFLSDAEQATLLAQMDKEGESQQSKPKSKKAKTETVTPLDDASAANEPVDTAATGGKSTKKPLAKRSKKTTSSAKETGDSFFSPEPKQSASRKKTPDSQKKHGRKPKRSEPLPAKSIKDMMSGPPKPKETAIAQWKVVETEGNVPPERWGHTATKISNNRMVVYGGTDDDENTLGDLHVFDLKTHRWTTPLNCETILRTWHDVVYLASKNLLIVFGGERNSAAEGELDLLSDIMVLDTECMLWYPPAIRGTAPSARSGHTCSVLGNDMVVFGGSRGRNRQSSVHVLDCDDWNWKVVKVEGKAPSARTYHSAVAVGNDKIVYFGGNDSTKSFSSIHVLHKVEKDEGDAVWKWEEPAVVGVPPQARTGHSSTLLQTGKILIFGGWDPQRDDASSPGSVFDDAFLLDTQTWEWEPAIFAEASSTEGALRGRVGHSAVLDDNGFVHLFGGQNGSDNRLKDVGTIAVTVKPGEFKEPEDEAQTIAAGSAMVHTLETESI</sequence>
<proteinExistence type="predicted"/>
<protein>
    <submittedName>
        <fullName evidence="4">Kelch domain-containing protein 1</fullName>
    </submittedName>
</protein>
<organism evidence="4 5">
    <name type="scientific">Phytophthora boehmeriae</name>
    <dbReference type="NCBI Taxonomy" id="109152"/>
    <lineage>
        <taxon>Eukaryota</taxon>
        <taxon>Sar</taxon>
        <taxon>Stramenopiles</taxon>
        <taxon>Oomycota</taxon>
        <taxon>Peronosporomycetes</taxon>
        <taxon>Peronosporales</taxon>
        <taxon>Peronosporaceae</taxon>
        <taxon>Phytophthora</taxon>
    </lineage>
</organism>
<feature type="region of interest" description="Disordered" evidence="3">
    <location>
        <begin position="51"/>
        <end position="96"/>
    </location>
</feature>
<dbReference type="OrthoDB" id="10251809at2759"/>
<dbReference type="Pfam" id="PF13415">
    <property type="entry name" value="Beta-prop_FBX42"/>
    <property type="match status" value="1"/>
</dbReference>
<dbReference type="Pfam" id="PF24681">
    <property type="entry name" value="Kelch_KLHDC2_KLHL20_DRC7"/>
    <property type="match status" value="1"/>
</dbReference>
<evidence type="ECO:0000313" key="5">
    <source>
        <dbReference type="Proteomes" id="UP000693981"/>
    </source>
</evidence>
<evidence type="ECO:0000313" key="4">
    <source>
        <dbReference type="EMBL" id="KAG7397558.1"/>
    </source>
</evidence>
<feature type="region of interest" description="Disordered" evidence="3">
    <location>
        <begin position="109"/>
        <end position="222"/>
    </location>
</feature>
<keyword evidence="2" id="KW-0677">Repeat</keyword>
<dbReference type="PANTHER" id="PTHR46093:SF18">
    <property type="entry name" value="FIBRONECTIN TYPE-III DOMAIN-CONTAINING PROTEIN"/>
    <property type="match status" value="1"/>
</dbReference>
<accession>A0A8T1WZA0</accession>
<evidence type="ECO:0000256" key="3">
    <source>
        <dbReference type="SAM" id="MobiDB-lite"/>
    </source>
</evidence>
<feature type="compositionally biased region" description="Basic residues" evidence="3">
    <location>
        <begin position="152"/>
        <end position="163"/>
    </location>
</feature>
<comment type="caution">
    <text evidence="4">The sequence shown here is derived from an EMBL/GenBank/DDBJ whole genome shotgun (WGS) entry which is preliminary data.</text>
</comment>
<keyword evidence="1" id="KW-0880">Kelch repeat</keyword>
<gene>
    <name evidence="4" type="primary">KLHDC1</name>
    <name evidence="4" type="ORF">PHYBOEH_000491</name>
</gene>
<dbReference type="EMBL" id="JAGDFL010000108">
    <property type="protein sequence ID" value="KAG7397558.1"/>
    <property type="molecule type" value="Genomic_DNA"/>
</dbReference>
<dbReference type="Proteomes" id="UP000693981">
    <property type="component" value="Unassembled WGS sequence"/>
</dbReference>